<organism evidence="2 3">
    <name type="scientific">Cicer arietinum</name>
    <name type="common">Chickpea</name>
    <name type="synonym">Garbanzo</name>
    <dbReference type="NCBI Taxonomy" id="3827"/>
    <lineage>
        <taxon>Eukaryota</taxon>
        <taxon>Viridiplantae</taxon>
        <taxon>Streptophyta</taxon>
        <taxon>Embryophyta</taxon>
        <taxon>Tracheophyta</taxon>
        <taxon>Spermatophyta</taxon>
        <taxon>Magnoliopsida</taxon>
        <taxon>eudicotyledons</taxon>
        <taxon>Gunneridae</taxon>
        <taxon>Pentapetalae</taxon>
        <taxon>rosids</taxon>
        <taxon>fabids</taxon>
        <taxon>Fabales</taxon>
        <taxon>Fabaceae</taxon>
        <taxon>Papilionoideae</taxon>
        <taxon>50 kb inversion clade</taxon>
        <taxon>NPAAA clade</taxon>
        <taxon>Hologalegina</taxon>
        <taxon>IRL clade</taxon>
        <taxon>Cicereae</taxon>
        <taxon>Cicer</taxon>
    </lineage>
</organism>
<dbReference type="SUPFAM" id="SSF54236">
    <property type="entry name" value="Ubiquitin-like"/>
    <property type="match status" value="1"/>
</dbReference>
<evidence type="ECO:0000313" key="3">
    <source>
        <dbReference type="RefSeq" id="XP_004504348.1"/>
    </source>
</evidence>
<dbReference type="GeneID" id="101514162"/>
<dbReference type="Gene3D" id="3.10.20.90">
    <property type="entry name" value="Phosphatidylinositol 3-kinase Catalytic Subunit, Chain A, domain 1"/>
    <property type="match status" value="1"/>
</dbReference>
<accession>A0A1S2YG79</accession>
<reference evidence="2" key="1">
    <citation type="journal article" date="2013" name="Nat. Biotechnol.">
        <title>Draft genome sequence of chickpea (Cicer arietinum) provides a resource for trait improvement.</title>
        <authorList>
            <person name="Varshney R.K."/>
            <person name="Song C."/>
            <person name="Saxena R.K."/>
            <person name="Azam S."/>
            <person name="Yu S."/>
            <person name="Sharpe A.G."/>
            <person name="Cannon S."/>
            <person name="Baek J."/>
            <person name="Rosen B.D."/>
            <person name="Tar'an B."/>
            <person name="Millan T."/>
            <person name="Zhang X."/>
            <person name="Ramsay L.D."/>
            <person name="Iwata A."/>
            <person name="Wang Y."/>
            <person name="Nelson W."/>
            <person name="Farmer A.D."/>
            <person name="Gaur P.M."/>
            <person name="Soderlund C."/>
            <person name="Penmetsa R.V."/>
            <person name="Xu C."/>
            <person name="Bharti A.K."/>
            <person name="He W."/>
            <person name="Winter P."/>
            <person name="Zhao S."/>
            <person name="Hane J.K."/>
            <person name="Carrasquilla-Garcia N."/>
            <person name="Condie J.A."/>
            <person name="Upadhyaya H.D."/>
            <person name="Luo M.C."/>
            <person name="Thudi M."/>
            <person name="Gowda C.L."/>
            <person name="Singh N.P."/>
            <person name="Lichtenzveig J."/>
            <person name="Gali K.K."/>
            <person name="Rubio J."/>
            <person name="Nadarajan N."/>
            <person name="Dolezel J."/>
            <person name="Bansal K.C."/>
            <person name="Xu X."/>
            <person name="Edwards D."/>
            <person name="Zhang G."/>
            <person name="Kahl G."/>
            <person name="Gil J."/>
            <person name="Singh K.B."/>
            <person name="Datta S.K."/>
            <person name="Jackson S.A."/>
            <person name="Wang J."/>
            <person name="Cook D.R."/>
        </authorList>
    </citation>
    <scope>NUCLEOTIDE SEQUENCE [LARGE SCALE GENOMIC DNA]</scope>
    <source>
        <strain evidence="2">cv. CDC Frontier</strain>
    </source>
</reference>
<dbReference type="PaxDb" id="3827-XP_004504348.1"/>
<feature type="domain" description="Rad60/SUMO-like" evidence="1">
    <location>
        <begin position="29"/>
        <end position="93"/>
    </location>
</feature>
<evidence type="ECO:0000259" key="1">
    <source>
        <dbReference type="Pfam" id="PF11976"/>
    </source>
</evidence>
<dbReference type="Pfam" id="PF11976">
    <property type="entry name" value="Rad60-SLD"/>
    <property type="match status" value="1"/>
</dbReference>
<keyword evidence="2" id="KW-1185">Reference proteome</keyword>
<proteinExistence type="predicted"/>
<dbReference type="AlphaFoldDB" id="A0A1S2YG79"/>
<dbReference type="OrthoDB" id="442921at2759"/>
<dbReference type="InterPro" id="IPR029071">
    <property type="entry name" value="Ubiquitin-like_domsf"/>
</dbReference>
<dbReference type="CDD" id="cd01763">
    <property type="entry name" value="Ubl_SUMO_like"/>
    <property type="match status" value="1"/>
</dbReference>
<protein>
    <submittedName>
        <fullName evidence="3">Small ubiquitin-related modifier 1-like</fullName>
    </submittedName>
</protein>
<dbReference type="STRING" id="3827.A0A1S2YG79"/>
<name>A0A1S2YG79_CICAR</name>
<dbReference type="InterPro" id="IPR022617">
    <property type="entry name" value="Rad60/SUMO-like_dom"/>
</dbReference>
<reference evidence="3" key="2">
    <citation type="submission" date="2025-08" db="UniProtKB">
        <authorList>
            <consortium name="RefSeq"/>
        </authorList>
    </citation>
    <scope>IDENTIFICATION</scope>
    <source>
        <tissue evidence="3">Etiolated seedlings</tissue>
    </source>
</reference>
<dbReference type="eggNOG" id="KOG1769">
    <property type="taxonomic scope" value="Eukaryota"/>
</dbReference>
<evidence type="ECO:0000313" key="2">
    <source>
        <dbReference type="Proteomes" id="UP000087171"/>
    </source>
</evidence>
<dbReference type="RefSeq" id="XP_004504348.1">
    <property type="nucleotide sequence ID" value="XM_004504291.3"/>
</dbReference>
<sequence>MSNMASHGKRKAYKDEVANDDGIVYVTFTIKGQDGRKVFFKVNQDKFLIKAFRKYCQQLNLEYETMHFMLEDYTIKGNRQTPKMLNMENGDEIFAARQQSGGGGATL</sequence>
<dbReference type="Proteomes" id="UP000087171">
    <property type="component" value="Chromosome Ca6"/>
</dbReference>
<dbReference type="KEGG" id="cam:101514162"/>
<dbReference type="PANTHER" id="PTHR10562">
    <property type="entry name" value="SMALL UBIQUITIN-RELATED MODIFIER"/>
    <property type="match status" value="1"/>
</dbReference>
<gene>
    <name evidence="3" type="primary">LOC101514162</name>
</gene>